<evidence type="ECO:0000256" key="1">
    <source>
        <dbReference type="ARBA" id="ARBA00022801"/>
    </source>
</evidence>
<dbReference type="GO" id="GO:0046872">
    <property type="term" value="F:metal ion binding"/>
    <property type="evidence" value="ECO:0007669"/>
    <property type="project" value="UniProtKB-KW"/>
</dbReference>
<dbReference type="Proteomes" id="UP000823849">
    <property type="component" value="Unassembled WGS sequence"/>
</dbReference>
<feature type="binding site" evidence="2">
    <location>
        <position position="154"/>
    </location>
    <ligand>
        <name>a divalent metal cation</name>
        <dbReference type="ChEBI" id="CHEBI:60240"/>
        <label>2</label>
    </ligand>
</feature>
<proteinExistence type="predicted"/>
<evidence type="ECO:0000313" key="4">
    <source>
        <dbReference type="Proteomes" id="UP000823849"/>
    </source>
</evidence>
<feature type="binding site" evidence="2">
    <location>
        <position position="9"/>
    </location>
    <ligand>
        <name>a divalent metal cation</name>
        <dbReference type="ChEBI" id="CHEBI:60240"/>
        <label>1</label>
    </ligand>
</feature>
<reference evidence="3" key="2">
    <citation type="submission" date="2021-04" db="EMBL/GenBank/DDBJ databases">
        <authorList>
            <person name="Gilroy R."/>
        </authorList>
    </citation>
    <scope>NUCLEOTIDE SEQUENCE</scope>
    <source>
        <strain evidence="3">CHK185-5351</strain>
    </source>
</reference>
<evidence type="ECO:0000313" key="3">
    <source>
        <dbReference type="EMBL" id="HJC14204.1"/>
    </source>
</evidence>
<feature type="binding site" evidence="2">
    <location>
        <position position="229"/>
    </location>
    <ligand>
        <name>a divalent metal cation</name>
        <dbReference type="ChEBI" id="CHEBI:60240"/>
        <label>1</label>
    </ligand>
</feature>
<reference evidence="3" key="1">
    <citation type="journal article" date="2021" name="PeerJ">
        <title>Extensive microbial diversity within the chicken gut microbiome revealed by metagenomics and culture.</title>
        <authorList>
            <person name="Gilroy R."/>
            <person name="Ravi A."/>
            <person name="Getino M."/>
            <person name="Pursley I."/>
            <person name="Horton D.L."/>
            <person name="Alikhan N.F."/>
            <person name="Baker D."/>
            <person name="Gharbi K."/>
            <person name="Hall N."/>
            <person name="Watson M."/>
            <person name="Adriaenssens E.M."/>
            <person name="Foster-Nyarko E."/>
            <person name="Jarju S."/>
            <person name="Secka A."/>
            <person name="Antonio M."/>
            <person name="Oren A."/>
            <person name="Chaudhuri R.R."/>
            <person name="La Ragione R."/>
            <person name="Hildebrand F."/>
            <person name="Pallen M.J."/>
        </authorList>
    </citation>
    <scope>NUCLEOTIDE SEQUENCE</scope>
    <source>
        <strain evidence="3">CHK185-5351</strain>
    </source>
</reference>
<dbReference type="PANTHER" id="PTHR46124">
    <property type="entry name" value="D-AMINOACYL-TRNA DEACYLASE"/>
    <property type="match status" value="1"/>
</dbReference>
<keyword evidence="1 3" id="KW-0378">Hydrolase</keyword>
<dbReference type="Gene3D" id="3.20.20.140">
    <property type="entry name" value="Metal-dependent hydrolases"/>
    <property type="match status" value="1"/>
</dbReference>
<feature type="binding site" evidence="2">
    <location>
        <position position="178"/>
    </location>
    <ligand>
        <name>a divalent metal cation</name>
        <dbReference type="ChEBI" id="CHEBI:60240"/>
        <label>2</label>
    </ligand>
</feature>
<accession>A0A9D2SM25</accession>
<comment type="caution">
    <text evidence="3">The sequence shown here is derived from an EMBL/GenBank/DDBJ whole genome shotgun (WGS) entry which is preliminary data.</text>
</comment>
<dbReference type="EMBL" id="DWWU01000001">
    <property type="protein sequence ID" value="HJC14204.1"/>
    <property type="molecule type" value="Genomic_DNA"/>
</dbReference>
<name>A0A9D2SM25_9FIRM</name>
<gene>
    <name evidence="3" type="ORF">H9705_00030</name>
</gene>
<dbReference type="Pfam" id="PF01026">
    <property type="entry name" value="TatD_DNase"/>
    <property type="match status" value="1"/>
</dbReference>
<dbReference type="CDD" id="cd01310">
    <property type="entry name" value="TatD_DNAse"/>
    <property type="match status" value="1"/>
</dbReference>
<organism evidence="3 4">
    <name type="scientific">Candidatus Fusicatenibacter intestinigallinarum</name>
    <dbReference type="NCBI Taxonomy" id="2838598"/>
    <lineage>
        <taxon>Bacteria</taxon>
        <taxon>Bacillati</taxon>
        <taxon>Bacillota</taxon>
        <taxon>Clostridia</taxon>
        <taxon>Lachnospirales</taxon>
        <taxon>Lachnospiraceae</taxon>
        <taxon>Fusicatenibacter</taxon>
    </lineage>
</organism>
<dbReference type="PIRSF" id="PIRSF005902">
    <property type="entry name" value="DNase_TatD"/>
    <property type="match status" value="1"/>
</dbReference>
<dbReference type="PANTHER" id="PTHR46124:SF2">
    <property type="entry name" value="D-AMINOACYL-TRNA DEACYLASE"/>
    <property type="match status" value="1"/>
</dbReference>
<keyword evidence="2" id="KW-0479">Metal-binding</keyword>
<dbReference type="InterPro" id="IPR032466">
    <property type="entry name" value="Metal_Hydrolase"/>
</dbReference>
<dbReference type="AlphaFoldDB" id="A0A9D2SM25"/>
<dbReference type="GO" id="GO:0016788">
    <property type="term" value="F:hydrolase activity, acting on ester bonds"/>
    <property type="evidence" value="ECO:0007669"/>
    <property type="project" value="InterPro"/>
</dbReference>
<dbReference type="SUPFAM" id="SSF51556">
    <property type="entry name" value="Metallo-dependent hydrolases"/>
    <property type="match status" value="1"/>
</dbReference>
<dbReference type="InterPro" id="IPR018228">
    <property type="entry name" value="DNase_TatD-rel_CS"/>
</dbReference>
<feature type="binding site" evidence="2">
    <location>
        <position position="116"/>
    </location>
    <ligand>
        <name>a divalent metal cation</name>
        <dbReference type="ChEBI" id="CHEBI:60240"/>
        <label>1</label>
    </ligand>
</feature>
<dbReference type="PROSITE" id="PS01090">
    <property type="entry name" value="TATD_2"/>
    <property type="match status" value="1"/>
</dbReference>
<feature type="binding site" evidence="2">
    <location>
        <position position="7"/>
    </location>
    <ligand>
        <name>a divalent metal cation</name>
        <dbReference type="ChEBI" id="CHEBI:60240"/>
        <label>1</label>
    </ligand>
</feature>
<protein>
    <submittedName>
        <fullName evidence="3">TatD family hydrolase</fullName>
    </submittedName>
</protein>
<dbReference type="InterPro" id="IPR001130">
    <property type="entry name" value="TatD-like"/>
</dbReference>
<evidence type="ECO:0000256" key="2">
    <source>
        <dbReference type="PIRSR" id="PIRSR005902-1"/>
    </source>
</evidence>
<sequence>MVYTDSHAHYDLKHFNNNRWSLLAECRRRGIGAILVPAIRPESNDTMMQTLDVETYPELLPQLDAEGVRPEELPEIYYAAGVHPTRVWNGTEEDDGWWEQKIRSAAGKKKVAAIGETGLDYHVELTPEMRERQMEWFHRQLRIGEELELPLVLHIRMADDDAISILKRYPLRQSGVVHCFNGGWETAREYLNLGLYLGVGGSITLEPYRASVGEALKKAPLDRLLMETDAPYVRPSWCTDPVNTSLVIPALARELAEIRGIQPEEVEQATTENFWAVYRSRGRHSSMENRLDG</sequence>